<name>A0A317VF51_9EURO</name>
<accession>A0A317VF51</accession>
<dbReference type="EMBL" id="MSFK01000033">
    <property type="protein sequence ID" value="PWY72515.1"/>
    <property type="molecule type" value="Genomic_DNA"/>
</dbReference>
<dbReference type="PANTHER" id="PTHR47930">
    <property type="entry name" value="YALI0C12947P"/>
    <property type="match status" value="1"/>
</dbReference>
<dbReference type="InterPro" id="IPR002885">
    <property type="entry name" value="PPR_rpt"/>
</dbReference>
<sequence>MLRQAVRGARWYQHVARGRPSLPRAFSAVAPRSIHFGGPNNKITFYEQETRGSKTRRRVDPEADQRADQKDVEDELTRLNEELEALKDPFGPDSQFMRELPEKDRAIALEALRKHATEEDEGVDVSMKDLYDKELDDLIKEEFDGMVKEEENWQSDEEDEDAPKPVVLRPYEVESKDSDLQPYVDKFNGCLRRIASGDSHMRWQQDLWKWYRRCKQVVPGFLESISDETLNLLWDSLAPKGSTKPQEAARIRTLAQDAMSAGLSLSTPRILSYIETLHETEDTQAALDQWEAYQADLCQSKEDLEAYWKLGVRLFAAEDDPQRAQDIALAFLANDKSRRPHILIPVITAWGRRSGKEAEVKAWALYLQLKTFLERNMTMDDYDQVSIGFLKAGRPGLAIAVFKDMMVTGDPRHDSTSLYKAAVGLVGNLQASSVSEQDVNRVSLSTLTVLPLKFQNRFFYASWMKKLIGMGEVDSAAMVIELMYERGVKPDAKHLNGVIAAWLRDGSSSAQEKAERLGWAMVQQRIDLVWTRANSPEEAPRLDVNPSAESIRMPEFMKRPMPAATIETFSILLLHYTRRSDDGMIKYLVKCLGDARIQPNSYFMNHLLYAELRKQDIGSLWTKYQTLSASTQPDLETYACLWDCGKLQYDRGRTAYVTGFPSARHLFSDMMRWRARLPARGQTTVREDFSKELYDQIIRCFCLSKDLPGTLVALYSMRALFGFFPDDTTARLIVLQVARLAGVPADTPKRRLRRLSSTPKSKENIGHVNRLVEILSDRKLGALAARGLELDDLEPYEREQYQLEVMAELLRVVMGRTAGDTVSVETQIAAVAEEMGVRELDLGESVEADDLLL</sequence>
<feature type="repeat" description="PPR" evidence="1">
    <location>
        <begin position="456"/>
        <end position="490"/>
    </location>
</feature>
<gene>
    <name evidence="3" type="ORF">BO94DRAFT_539191</name>
</gene>
<evidence type="ECO:0000313" key="4">
    <source>
        <dbReference type="Proteomes" id="UP000246702"/>
    </source>
</evidence>
<reference evidence="3 4" key="1">
    <citation type="submission" date="2016-12" db="EMBL/GenBank/DDBJ databases">
        <title>The genomes of Aspergillus section Nigri reveals drivers in fungal speciation.</title>
        <authorList>
            <consortium name="DOE Joint Genome Institute"/>
            <person name="Vesth T.C."/>
            <person name="Nybo J."/>
            <person name="Theobald S."/>
            <person name="Brandl J."/>
            <person name="Frisvad J.C."/>
            <person name="Nielsen K.F."/>
            <person name="Lyhne E.K."/>
            <person name="Kogle M.E."/>
            <person name="Kuo A."/>
            <person name="Riley R."/>
            <person name="Clum A."/>
            <person name="Nolan M."/>
            <person name="Lipzen A."/>
            <person name="Salamov A."/>
            <person name="Henrissat B."/>
            <person name="Wiebenga A."/>
            <person name="De Vries R.P."/>
            <person name="Grigoriev I.V."/>
            <person name="Mortensen U.H."/>
            <person name="Andersen M.R."/>
            <person name="Baker S.E."/>
        </authorList>
    </citation>
    <scope>NUCLEOTIDE SEQUENCE [LARGE SCALE GENOMIC DNA]</scope>
    <source>
        <strain evidence="3 4">CBS 115572</strain>
    </source>
</reference>
<comment type="caution">
    <text evidence="3">The sequence shown here is derived from an EMBL/GenBank/DDBJ whole genome shotgun (WGS) entry which is preliminary data.</text>
</comment>
<dbReference type="Gene3D" id="1.25.40.10">
    <property type="entry name" value="Tetratricopeptide repeat domain"/>
    <property type="match status" value="1"/>
</dbReference>
<dbReference type="RefSeq" id="XP_025463289.1">
    <property type="nucleotide sequence ID" value="XM_025612647.1"/>
</dbReference>
<feature type="region of interest" description="Disordered" evidence="2">
    <location>
        <begin position="49"/>
        <end position="72"/>
    </location>
</feature>
<dbReference type="OrthoDB" id="185373at2759"/>
<evidence type="ECO:0000256" key="2">
    <source>
        <dbReference type="SAM" id="MobiDB-lite"/>
    </source>
</evidence>
<evidence type="ECO:0000256" key="1">
    <source>
        <dbReference type="PROSITE-ProRule" id="PRU00708"/>
    </source>
</evidence>
<proteinExistence type="predicted"/>
<dbReference type="GeneID" id="37114790"/>
<dbReference type="PANTHER" id="PTHR47930:SF2">
    <property type="entry name" value="PENTATRICOPEPTIDE REPEAT PROTEIN (AFU_ORTHOLOGUE AFUA_8G04250)"/>
    <property type="match status" value="1"/>
</dbReference>
<dbReference type="InterPro" id="IPR011990">
    <property type="entry name" value="TPR-like_helical_dom_sf"/>
</dbReference>
<dbReference type="PROSITE" id="PS51375">
    <property type="entry name" value="PPR"/>
    <property type="match status" value="1"/>
</dbReference>
<protein>
    <recommendedName>
        <fullName evidence="5">Pentatricopeptide repeat protein</fullName>
    </recommendedName>
</protein>
<dbReference type="Proteomes" id="UP000246702">
    <property type="component" value="Unassembled WGS sequence"/>
</dbReference>
<keyword evidence="4" id="KW-1185">Reference proteome</keyword>
<evidence type="ECO:0000313" key="3">
    <source>
        <dbReference type="EMBL" id="PWY72515.1"/>
    </source>
</evidence>
<organism evidence="3 4">
    <name type="scientific">Aspergillus sclerotioniger CBS 115572</name>
    <dbReference type="NCBI Taxonomy" id="1450535"/>
    <lineage>
        <taxon>Eukaryota</taxon>
        <taxon>Fungi</taxon>
        <taxon>Dikarya</taxon>
        <taxon>Ascomycota</taxon>
        <taxon>Pezizomycotina</taxon>
        <taxon>Eurotiomycetes</taxon>
        <taxon>Eurotiomycetidae</taxon>
        <taxon>Eurotiales</taxon>
        <taxon>Aspergillaceae</taxon>
        <taxon>Aspergillus</taxon>
        <taxon>Aspergillus subgen. Circumdati</taxon>
    </lineage>
</organism>
<dbReference type="AlphaFoldDB" id="A0A317VF51"/>
<evidence type="ECO:0008006" key="5">
    <source>
        <dbReference type="Google" id="ProtNLM"/>
    </source>
</evidence>